<organism evidence="1 2">
    <name type="scientific">Biomphalaria pfeifferi</name>
    <name type="common">Bloodfluke planorb</name>
    <name type="synonym">Freshwater snail</name>
    <dbReference type="NCBI Taxonomy" id="112525"/>
    <lineage>
        <taxon>Eukaryota</taxon>
        <taxon>Metazoa</taxon>
        <taxon>Spiralia</taxon>
        <taxon>Lophotrochozoa</taxon>
        <taxon>Mollusca</taxon>
        <taxon>Gastropoda</taxon>
        <taxon>Heterobranchia</taxon>
        <taxon>Euthyneura</taxon>
        <taxon>Panpulmonata</taxon>
        <taxon>Hygrophila</taxon>
        <taxon>Lymnaeoidea</taxon>
        <taxon>Planorbidae</taxon>
        <taxon>Biomphalaria</taxon>
    </lineage>
</organism>
<accession>A0AAD8B2T5</accession>
<gene>
    <name evidence="1" type="ORF">Bpfe_024110</name>
</gene>
<reference evidence="1" key="2">
    <citation type="submission" date="2023-04" db="EMBL/GenBank/DDBJ databases">
        <authorList>
            <person name="Bu L."/>
            <person name="Lu L."/>
            <person name="Laidemitt M.R."/>
            <person name="Zhang S.M."/>
            <person name="Mutuku M."/>
            <person name="Mkoji G."/>
            <person name="Steinauer M."/>
            <person name="Loker E.S."/>
        </authorList>
    </citation>
    <scope>NUCLEOTIDE SEQUENCE</scope>
    <source>
        <strain evidence="1">KasaAsao</strain>
        <tissue evidence="1">Whole Snail</tissue>
    </source>
</reference>
<name>A0AAD8B2T5_BIOPF</name>
<protein>
    <submittedName>
        <fullName evidence="1">Uncharacterized protein</fullName>
    </submittedName>
</protein>
<dbReference type="EMBL" id="JASAOG010000165">
    <property type="protein sequence ID" value="KAK0046462.1"/>
    <property type="molecule type" value="Genomic_DNA"/>
</dbReference>
<keyword evidence="2" id="KW-1185">Reference proteome</keyword>
<evidence type="ECO:0000313" key="2">
    <source>
        <dbReference type="Proteomes" id="UP001233172"/>
    </source>
</evidence>
<evidence type="ECO:0000313" key="1">
    <source>
        <dbReference type="EMBL" id="KAK0046462.1"/>
    </source>
</evidence>
<comment type="caution">
    <text evidence="1">The sequence shown here is derived from an EMBL/GenBank/DDBJ whole genome shotgun (WGS) entry which is preliminary data.</text>
</comment>
<sequence>MTAKYAPLLLRAAVLNIAITVKRADGRREVELLQGLGDSMMTGGFKSDLANMVCTGGSVDIPKSIYVLT</sequence>
<reference evidence="1" key="1">
    <citation type="journal article" date="2023" name="PLoS Negl. Trop. Dis.">
        <title>A genome sequence for Biomphalaria pfeifferi, the major vector snail for the human-infecting parasite Schistosoma mansoni.</title>
        <authorList>
            <person name="Bu L."/>
            <person name="Lu L."/>
            <person name="Laidemitt M.R."/>
            <person name="Zhang S.M."/>
            <person name="Mutuku M."/>
            <person name="Mkoji G."/>
            <person name="Steinauer M."/>
            <person name="Loker E.S."/>
        </authorList>
    </citation>
    <scope>NUCLEOTIDE SEQUENCE</scope>
    <source>
        <strain evidence="1">KasaAsao</strain>
    </source>
</reference>
<dbReference type="AlphaFoldDB" id="A0AAD8B2T5"/>
<proteinExistence type="predicted"/>
<dbReference type="Proteomes" id="UP001233172">
    <property type="component" value="Unassembled WGS sequence"/>
</dbReference>